<dbReference type="Proteomes" id="UP000620124">
    <property type="component" value="Unassembled WGS sequence"/>
</dbReference>
<protein>
    <recommendedName>
        <fullName evidence="3">F-box domain-containing protein</fullName>
    </recommendedName>
</protein>
<evidence type="ECO:0000313" key="2">
    <source>
        <dbReference type="Proteomes" id="UP000620124"/>
    </source>
</evidence>
<organism evidence="1 2">
    <name type="scientific">Mycena venus</name>
    <dbReference type="NCBI Taxonomy" id="2733690"/>
    <lineage>
        <taxon>Eukaryota</taxon>
        <taxon>Fungi</taxon>
        <taxon>Dikarya</taxon>
        <taxon>Basidiomycota</taxon>
        <taxon>Agaricomycotina</taxon>
        <taxon>Agaricomycetes</taxon>
        <taxon>Agaricomycetidae</taxon>
        <taxon>Agaricales</taxon>
        <taxon>Marasmiineae</taxon>
        <taxon>Mycenaceae</taxon>
        <taxon>Mycena</taxon>
    </lineage>
</organism>
<evidence type="ECO:0000313" key="1">
    <source>
        <dbReference type="EMBL" id="KAF7343300.1"/>
    </source>
</evidence>
<gene>
    <name evidence="1" type="ORF">MVEN_01762300</name>
</gene>
<dbReference type="AlphaFoldDB" id="A0A8H7CML1"/>
<proteinExistence type="predicted"/>
<dbReference type="SUPFAM" id="SSF52047">
    <property type="entry name" value="RNI-like"/>
    <property type="match status" value="1"/>
</dbReference>
<dbReference type="OrthoDB" id="2827547at2759"/>
<name>A0A8H7CML1_9AGAR</name>
<keyword evidence="2" id="KW-1185">Reference proteome</keyword>
<dbReference type="EMBL" id="JACAZI010000016">
    <property type="protein sequence ID" value="KAF7343300.1"/>
    <property type="molecule type" value="Genomic_DNA"/>
</dbReference>
<sequence length="526" mass="59103">MESPFAQYLHTNYAPSDCEVKSIESHLVTHVQELSRLDALIRDLSDQREKTLAYIAAHKVLLSPARRLPRDVVQEIFLACLPTDRNAVLSAREAPLMLGRICSAWRTLALSTPALWASLHIPLQFIFDVSYPLAITTWLERSGQCPLSLSIFGARDMEQWERDYTEQVNEAMEALAASSYRWRSLDLSFLEQGMLRLAQVKTPMLMALKMVAPQEQMEQMKLVTTPSLCSVELEFWRDFDRWILRMPVEWGHLTSLKLDSKKMGGHPAYPSQGMSPSVALEVLKRCLRLIRFETDLIDRPDDLSPASAQPTVLLPVLRELIICRCNSVVEPGSIDYLLQHLSMPELRHLQLPRMMVPNQSVSPFFGDLAARSPLIEELNVHLTGLTHSSLTDNLAALPCLRKLVVLDVAWHWPPAAATASQLLTFLTSATPFCCPVLQVLQLEKCYDWIKDTDLLGFAQSRLDNGGGHFKHLEVGYTSFMGSIAPELLAPFATRGLTISTVNPPSEYRSVHLSPPTPWMGLDDGPQ</sequence>
<evidence type="ECO:0008006" key="3">
    <source>
        <dbReference type="Google" id="ProtNLM"/>
    </source>
</evidence>
<dbReference type="Gene3D" id="3.80.10.10">
    <property type="entry name" value="Ribonuclease Inhibitor"/>
    <property type="match status" value="1"/>
</dbReference>
<comment type="caution">
    <text evidence="1">The sequence shown here is derived from an EMBL/GenBank/DDBJ whole genome shotgun (WGS) entry which is preliminary data.</text>
</comment>
<reference evidence="1" key="1">
    <citation type="submission" date="2020-05" db="EMBL/GenBank/DDBJ databases">
        <title>Mycena genomes resolve the evolution of fungal bioluminescence.</title>
        <authorList>
            <person name="Tsai I.J."/>
        </authorList>
    </citation>
    <scope>NUCLEOTIDE SEQUENCE</scope>
    <source>
        <strain evidence="1">CCC161011</strain>
    </source>
</reference>
<accession>A0A8H7CML1</accession>
<dbReference type="InterPro" id="IPR032675">
    <property type="entry name" value="LRR_dom_sf"/>
</dbReference>